<dbReference type="Pfam" id="PF00233">
    <property type="entry name" value="PDEase_I"/>
    <property type="match status" value="1"/>
</dbReference>
<accession>A0A7R9MNP5</accession>
<feature type="non-terminal residue" evidence="4">
    <location>
        <position position="225"/>
    </location>
</feature>
<keyword evidence="2" id="KW-0378">Hydrolase</keyword>
<dbReference type="GO" id="GO:0004114">
    <property type="term" value="F:3',5'-cyclic-nucleotide phosphodiesterase activity"/>
    <property type="evidence" value="ECO:0007669"/>
    <property type="project" value="InterPro"/>
</dbReference>
<dbReference type="SUPFAM" id="SSF109604">
    <property type="entry name" value="HD-domain/PDEase-like"/>
    <property type="match status" value="1"/>
</dbReference>
<evidence type="ECO:0000313" key="4">
    <source>
        <dbReference type="EMBL" id="CAD7663681.1"/>
    </source>
</evidence>
<evidence type="ECO:0000256" key="1">
    <source>
        <dbReference type="ARBA" id="ARBA00022723"/>
    </source>
</evidence>
<proteinExistence type="predicted"/>
<reference evidence="4" key="1">
    <citation type="submission" date="2020-11" db="EMBL/GenBank/DDBJ databases">
        <authorList>
            <person name="Tran Van P."/>
        </authorList>
    </citation>
    <scope>NUCLEOTIDE SEQUENCE</scope>
</reference>
<dbReference type="PROSITE" id="PS00126">
    <property type="entry name" value="PDEASE_I_1"/>
    <property type="match status" value="1"/>
</dbReference>
<gene>
    <name evidence="4" type="ORF">ONB1V03_LOCUS20239</name>
</gene>
<keyword evidence="5" id="KW-1185">Reference proteome</keyword>
<dbReference type="Gene3D" id="1.10.1300.10">
    <property type="entry name" value="3'5'-cyclic nucleotide phosphodiesterase, catalytic domain"/>
    <property type="match status" value="2"/>
</dbReference>
<dbReference type="OrthoDB" id="6017640at2759"/>
<protein>
    <recommendedName>
        <fullName evidence="3">PDEase domain-containing protein</fullName>
    </recommendedName>
</protein>
<dbReference type="Proteomes" id="UP000728032">
    <property type="component" value="Unassembled WGS sequence"/>
</dbReference>
<dbReference type="InterPro" id="IPR002073">
    <property type="entry name" value="PDEase_catalytic_dom"/>
</dbReference>
<dbReference type="InterPro" id="IPR023174">
    <property type="entry name" value="PDEase_CS"/>
</dbReference>
<sequence>MYHIMNENEKLGLIVASLCHDLDHRGTNNSFQTKTGSALATLYGTNYREVIHIIESCILSTDLDQYFQKKNKFEELVKRGEQSWSDVCTKDLIRGILMTACDISATFKPWHIQKRVAELVAHEFFEQGDLEKEKLNQMPSAMMDRERQHELPLIRQVTFIDLICLPVYKILSECWPTLLPLYKGCLENRNQWKRLSDENVSIVSMISLLSNATTFKIIILSLQYT</sequence>
<dbReference type="GO" id="GO:0046872">
    <property type="term" value="F:metal ion binding"/>
    <property type="evidence" value="ECO:0007669"/>
    <property type="project" value="UniProtKB-KW"/>
</dbReference>
<evidence type="ECO:0000259" key="3">
    <source>
        <dbReference type="PROSITE" id="PS51845"/>
    </source>
</evidence>
<dbReference type="EMBL" id="OC948703">
    <property type="protein sequence ID" value="CAD7663681.1"/>
    <property type="molecule type" value="Genomic_DNA"/>
</dbReference>
<dbReference type="EMBL" id="CAJPVJ010033878">
    <property type="protein sequence ID" value="CAG2180818.1"/>
    <property type="molecule type" value="Genomic_DNA"/>
</dbReference>
<name>A0A7R9MNP5_9ACAR</name>
<organism evidence="4">
    <name type="scientific">Oppiella nova</name>
    <dbReference type="NCBI Taxonomy" id="334625"/>
    <lineage>
        <taxon>Eukaryota</taxon>
        <taxon>Metazoa</taxon>
        <taxon>Ecdysozoa</taxon>
        <taxon>Arthropoda</taxon>
        <taxon>Chelicerata</taxon>
        <taxon>Arachnida</taxon>
        <taxon>Acari</taxon>
        <taxon>Acariformes</taxon>
        <taxon>Sarcoptiformes</taxon>
        <taxon>Oribatida</taxon>
        <taxon>Brachypylina</taxon>
        <taxon>Oppioidea</taxon>
        <taxon>Oppiidae</taxon>
        <taxon>Oppiella</taxon>
    </lineage>
</organism>
<evidence type="ECO:0000256" key="2">
    <source>
        <dbReference type="ARBA" id="ARBA00022801"/>
    </source>
</evidence>
<keyword evidence="1" id="KW-0479">Metal-binding</keyword>
<dbReference type="PANTHER" id="PTHR11347">
    <property type="entry name" value="CYCLIC NUCLEOTIDE PHOSPHODIESTERASE"/>
    <property type="match status" value="1"/>
</dbReference>
<feature type="domain" description="PDEase" evidence="3">
    <location>
        <begin position="1"/>
        <end position="199"/>
    </location>
</feature>
<evidence type="ECO:0000313" key="5">
    <source>
        <dbReference type="Proteomes" id="UP000728032"/>
    </source>
</evidence>
<dbReference type="InterPro" id="IPR036971">
    <property type="entry name" value="PDEase_catalytic_dom_sf"/>
</dbReference>
<dbReference type="AlphaFoldDB" id="A0A7R9MNP5"/>
<dbReference type="PROSITE" id="PS51845">
    <property type="entry name" value="PDEASE_I_2"/>
    <property type="match status" value="1"/>
</dbReference>
<dbReference type="GO" id="GO:0007165">
    <property type="term" value="P:signal transduction"/>
    <property type="evidence" value="ECO:0007669"/>
    <property type="project" value="InterPro"/>
</dbReference>